<dbReference type="STRING" id="272562.CA_C3455"/>
<gene>
    <name evidence="1" type="ordered locus">CA_C3455</name>
</gene>
<keyword evidence="2" id="KW-1185">Reference proteome</keyword>
<dbReference type="AlphaFoldDB" id="Q97DL9"/>
<proteinExistence type="predicted"/>
<dbReference type="GeneID" id="44999950"/>
<dbReference type="InterPro" id="IPR009702">
    <property type="entry name" value="DUF1284"/>
</dbReference>
<dbReference type="PATRIC" id="fig|272562.8.peg.3639"/>
<reference evidence="1 2" key="1">
    <citation type="journal article" date="2001" name="J. Bacteriol.">
        <title>Genome sequence and comparative analysis of the solvent-producing bacterium Clostridium acetobutylicum.</title>
        <authorList>
            <person name="Nolling J."/>
            <person name="Breton G."/>
            <person name="Omelchenko M.V."/>
            <person name="Makarova K.S."/>
            <person name="Zeng Q."/>
            <person name="Gibson R."/>
            <person name="Lee H.M."/>
            <person name="Dubois J."/>
            <person name="Qiu D."/>
            <person name="Hitti J."/>
            <person name="Wolf Y.I."/>
            <person name="Tatusov R.L."/>
            <person name="Sabathe F."/>
            <person name="Doucette-Stamm L."/>
            <person name="Soucaille P."/>
            <person name="Daly M.J."/>
            <person name="Bennett G.N."/>
            <person name="Koonin E.V."/>
            <person name="Smith D.R."/>
        </authorList>
    </citation>
    <scope>NUCLEOTIDE SEQUENCE [LARGE SCALE GENOMIC DNA]</scope>
    <source>
        <strain evidence="2">ATCC 824 / DSM 792 / JCM 1419 / LMG 5710 / VKM B-1787</strain>
    </source>
</reference>
<evidence type="ECO:0000313" key="2">
    <source>
        <dbReference type="Proteomes" id="UP000000814"/>
    </source>
</evidence>
<organism evidence="1 2">
    <name type="scientific">Clostridium acetobutylicum (strain ATCC 824 / DSM 792 / JCM 1419 / IAM 19013 / LMG 5710 / NBRC 13948 / NRRL B-527 / VKM B-1787 / 2291 / W)</name>
    <dbReference type="NCBI Taxonomy" id="272562"/>
    <lineage>
        <taxon>Bacteria</taxon>
        <taxon>Bacillati</taxon>
        <taxon>Bacillota</taxon>
        <taxon>Clostridia</taxon>
        <taxon>Eubacteriales</taxon>
        <taxon>Clostridiaceae</taxon>
        <taxon>Clostridium</taxon>
    </lineage>
</organism>
<dbReference type="RefSeq" id="WP_010966724.1">
    <property type="nucleotide sequence ID" value="NC_003030.1"/>
</dbReference>
<evidence type="ECO:0000313" key="1">
    <source>
        <dbReference type="EMBL" id="AAK81384.1"/>
    </source>
</evidence>
<dbReference type="Pfam" id="PF06935">
    <property type="entry name" value="DUF1284"/>
    <property type="match status" value="1"/>
</dbReference>
<name>Q97DL9_CLOAB</name>
<sequence length="129" mass="14950">MIKLRPHHIMCFQGYEGKGYSQDFIDNMDNIYRDLKEKDNLKIKIVFSTDDVCGSCPNKISDNNCGCNEKVMAIDNKVIRVLKLKQKIYTYNELVNKLRLNINEGVMKDICGQCVWYENSKCKTSILSL</sequence>
<dbReference type="eggNOG" id="COG3543">
    <property type="taxonomic scope" value="Bacteria"/>
</dbReference>
<dbReference type="Proteomes" id="UP000000814">
    <property type="component" value="Chromosome"/>
</dbReference>
<dbReference type="KEGG" id="cac:CA_C3455"/>
<dbReference type="PIR" id="E97324">
    <property type="entry name" value="E97324"/>
</dbReference>
<dbReference type="HOGENOM" id="CLU_129126_1_0_9"/>
<dbReference type="OrthoDB" id="121064at2"/>
<accession>Q97DL9</accession>
<dbReference type="DNASU" id="1119637"/>
<dbReference type="EMBL" id="AE001437">
    <property type="protein sequence ID" value="AAK81384.1"/>
    <property type="molecule type" value="Genomic_DNA"/>
</dbReference>
<protein>
    <submittedName>
        <fullName evidence="1">Uncharacterized conserved predicted metal-binding protein</fullName>
    </submittedName>
</protein>